<name>A0A1C7NU16_9HYPH</name>
<dbReference type="PROSITE" id="PS50893">
    <property type="entry name" value="ABC_TRANSPORTER_2"/>
    <property type="match status" value="1"/>
</dbReference>
<dbReference type="OrthoDB" id="9810077at2"/>
<dbReference type="RefSeq" id="WP_068958101.1">
    <property type="nucleotide sequence ID" value="NZ_LGLV01000019.1"/>
</dbReference>
<keyword evidence="4" id="KW-0067">ATP-binding</keyword>
<dbReference type="PATRIC" id="fig|1612624.7.peg.2914"/>
<dbReference type="GO" id="GO:0005524">
    <property type="term" value="F:ATP binding"/>
    <property type="evidence" value="ECO:0007669"/>
    <property type="project" value="UniProtKB-KW"/>
</dbReference>
<comment type="similarity">
    <text evidence="1">Belongs to the ABC transporter superfamily.</text>
</comment>
<proteinExistence type="inferred from homology"/>
<evidence type="ECO:0000313" key="9">
    <source>
        <dbReference type="Proteomes" id="UP000093111"/>
    </source>
</evidence>
<dbReference type="AlphaFoldDB" id="A0A1C7NU16"/>
<keyword evidence="9" id="KW-1185">Reference proteome</keyword>
<dbReference type="InterPro" id="IPR003593">
    <property type="entry name" value="AAA+_ATPase"/>
</dbReference>
<reference evidence="8 9" key="1">
    <citation type="journal article" date="2016" name="Syst. Appl. Microbiol.">
        <title>Pararhizobium polonicum sp. nov. isolated from tumors on stone fruit rootstocks.</title>
        <authorList>
            <person name="Pulawska J."/>
            <person name="Kuzmanovic N."/>
            <person name="Willems A."/>
            <person name="Pothier J.F."/>
        </authorList>
    </citation>
    <scope>NUCLEOTIDE SEQUENCE [LARGE SCALE GENOMIC DNA]</scope>
    <source>
        <strain evidence="8 9">F5.1</strain>
    </source>
</reference>
<dbReference type="InterPro" id="IPR027417">
    <property type="entry name" value="P-loop_NTPase"/>
</dbReference>
<evidence type="ECO:0000256" key="4">
    <source>
        <dbReference type="ARBA" id="ARBA00022840"/>
    </source>
</evidence>
<dbReference type="CDD" id="cd03214">
    <property type="entry name" value="ABC_Iron-Siderophores_B12_Hemin"/>
    <property type="match status" value="1"/>
</dbReference>
<dbReference type="InterPro" id="IPR017871">
    <property type="entry name" value="ABC_transporter-like_CS"/>
</dbReference>
<dbReference type="SUPFAM" id="SSF52540">
    <property type="entry name" value="P-loop containing nucleoside triphosphate hydrolases"/>
    <property type="match status" value="1"/>
</dbReference>
<organism evidence="8 9">
    <name type="scientific">Pararhizobium polonicum</name>
    <dbReference type="NCBI Taxonomy" id="1612624"/>
    <lineage>
        <taxon>Bacteria</taxon>
        <taxon>Pseudomonadati</taxon>
        <taxon>Pseudomonadota</taxon>
        <taxon>Alphaproteobacteria</taxon>
        <taxon>Hyphomicrobiales</taxon>
        <taxon>Rhizobiaceae</taxon>
        <taxon>Rhizobium/Agrobacterium group</taxon>
        <taxon>Pararhizobium</taxon>
    </lineage>
</organism>
<accession>A0A1C7NU16</accession>
<dbReference type="SMART" id="SM00382">
    <property type="entry name" value="AAA"/>
    <property type="match status" value="1"/>
</dbReference>
<gene>
    <name evidence="8" type="ORF">ADU59_25985</name>
</gene>
<dbReference type="Proteomes" id="UP000093111">
    <property type="component" value="Unassembled WGS sequence"/>
</dbReference>
<protein>
    <submittedName>
        <fullName evidence="8">Iron ABC transporter</fullName>
    </submittedName>
</protein>
<dbReference type="PANTHER" id="PTHR42794">
    <property type="entry name" value="HEMIN IMPORT ATP-BINDING PROTEIN HMUV"/>
    <property type="match status" value="1"/>
</dbReference>
<comment type="function">
    <text evidence="6">Part of the ABC transporter complex HmuTUV involved in hemin import. Responsible for energy coupling to the transport system.</text>
</comment>
<dbReference type="PANTHER" id="PTHR42794:SF1">
    <property type="entry name" value="HEMIN IMPORT ATP-BINDING PROTEIN HMUV"/>
    <property type="match status" value="1"/>
</dbReference>
<feature type="domain" description="ABC transporter" evidence="7">
    <location>
        <begin position="2"/>
        <end position="241"/>
    </location>
</feature>
<keyword evidence="2" id="KW-0813">Transport</keyword>
<dbReference type="STRING" id="1612624.ADU59_25985"/>
<keyword evidence="5" id="KW-1278">Translocase</keyword>
<sequence length="262" mass="28105">MIKASNLSVRLSGKQVLHGVSIEAAAGQLTAIVGPNGSGKTTSLKAIAGELAYDGTVSINGHDISTLKPWELALKRAVLPQSTVISFPFTVREIVRMGLSVSAKADMGETDRIARDALEAVDLSGFAGRFYQELSGGEQQRVQLARALCQIWEPVRHGEPAFLLLDEPVSSLDIRHQLTIMRLARDFCRRGGGVIAIMHDLNLTAMFADRMIMMKSGRVRAAGHPNEVMTDAVMEAVFGCAMRVNATPAGSVPFVLPHTAVG</sequence>
<evidence type="ECO:0000256" key="5">
    <source>
        <dbReference type="ARBA" id="ARBA00022967"/>
    </source>
</evidence>
<dbReference type="EMBL" id="LGLV01000019">
    <property type="protein sequence ID" value="OBZ92507.1"/>
    <property type="molecule type" value="Genomic_DNA"/>
</dbReference>
<evidence type="ECO:0000259" key="7">
    <source>
        <dbReference type="PROSITE" id="PS50893"/>
    </source>
</evidence>
<keyword evidence="3" id="KW-0547">Nucleotide-binding</keyword>
<evidence type="ECO:0000256" key="1">
    <source>
        <dbReference type="ARBA" id="ARBA00005417"/>
    </source>
</evidence>
<dbReference type="Pfam" id="PF00005">
    <property type="entry name" value="ABC_tran"/>
    <property type="match status" value="1"/>
</dbReference>
<comment type="caution">
    <text evidence="8">The sequence shown here is derived from an EMBL/GenBank/DDBJ whole genome shotgun (WGS) entry which is preliminary data.</text>
</comment>
<dbReference type="Gene3D" id="3.40.50.300">
    <property type="entry name" value="P-loop containing nucleotide triphosphate hydrolases"/>
    <property type="match status" value="1"/>
</dbReference>
<dbReference type="GO" id="GO:0016887">
    <property type="term" value="F:ATP hydrolysis activity"/>
    <property type="evidence" value="ECO:0007669"/>
    <property type="project" value="InterPro"/>
</dbReference>
<dbReference type="NCBIfam" id="NF010068">
    <property type="entry name" value="PRK13548.1"/>
    <property type="match status" value="1"/>
</dbReference>
<evidence type="ECO:0000313" key="8">
    <source>
        <dbReference type="EMBL" id="OBZ92507.1"/>
    </source>
</evidence>
<dbReference type="PROSITE" id="PS00211">
    <property type="entry name" value="ABC_TRANSPORTER_1"/>
    <property type="match status" value="1"/>
</dbReference>
<evidence type="ECO:0000256" key="3">
    <source>
        <dbReference type="ARBA" id="ARBA00022741"/>
    </source>
</evidence>
<evidence type="ECO:0000256" key="2">
    <source>
        <dbReference type="ARBA" id="ARBA00022448"/>
    </source>
</evidence>
<evidence type="ECO:0000256" key="6">
    <source>
        <dbReference type="ARBA" id="ARBA00037066"/>
    </source>
</evidence>
<dbReference type="InterPro" id="IPR003439">
    <property type="entry name" value="ABC_transporter-like_ATP-bd"/>
</dbReference>